<dbReference type="PANTHER" id="PTHR43394">
    <property type="entry name" value="ATP-DEPENDENT PERMEASE MDL1, MITOCHONDRIAL"/>
    <property type="match status" value="1"/>
</dbReference>
<dbReference type="PROSITE" id="PS00211">
    <property type="entry name" value="ABC_TRANSPORTER_1"/>
    <property type="match status" value="1"/>
</dbReference>
<evidence type="ECO:0000256" key="1">
    <source>
        <dbReference type="ARBA" id="ARBA00004141"/>
    </source>
</evidence>
<dbReference type="Gene3D" id="1.20.1560.10">
    <property type="entry name" value="ABC transporter type 1, transmembrane domain"/>
    <property type="match status" value="1"/>
</dbReference>
<keyword evidence="5" id="KW-0677">Repeat</keyword>
<dbReference type="SUPFAM" id="SSF90123">
    <property type="entry name" value="ABC transporter transmembrane region"/>
    <property type="match status" value="1"/>
</dbReference>
<comment type="subcellular location">
    <subcellularLocation>
        <location evidence="1">Membrane</location>
        <topology evidence="1">Multi-pass membrane protein</topology>
    </subcellularLocation>
</comment>
<dbReference type="Pfam" id="PF00664">
    <property type="entry name" value="ABC_membrane"/>
    <property type="match status" value="1"/>
</dbReference>
<dbReference type="WBParaSite" id="ACRNAN_Path_145.g508.t1">
    <property type="protein sequence ID" value="ACRNAN_Path_145.g508.t1"/>
    <property type="gene ID" value="ACRNAN_Path_145.g508"/>
</dbReference>
<dbReference type="PANTHER" id="PTHR43394:SF27">
    <property type="entry name" value="ATP-DEPENDENT TRANSLOCASE ABCB1-LIKE"/>
    <property type="match status" value="1"/>
</dbReference>
<feature type="transmembrane region" description="Helical" evidence="11">
    <location>
        <begin position="326"/>
        <end position="345"/>
    </location>
</feature>
<dbReference type="GO" id="GO:0005743">
    <property type="term" value="C:mitochondrial inner membrane"/>
    <property type="evidence" value="ECO:0007669"/>
    <property type="project" value="TreeGrafter"/>
</dbReference>
<evidence type="ECO:0000256" key="6">
    <source>
        <dbReference type="ARBA" id="ARBA00022741"/>
    </source>
</evidence>
<evidence type="ECO:0000313" key="14">
    <source>
        <dbReference type="Proteomes" id="UP000887540"/>
    </source>
</evidence>
<evidence type="ECO:0000256" key="2">
    <source>
        <dbReference type="ARBA" id="ARBA00007577"/>
    </source>
</evidence>
<feature type="transmembrane region" description="Helical" evidence="11">
    <location>
        <begin position="211"/>
        <end position="230"/>
    </location>
</feature>
<dbReference type="GO" id="GO:0016887">
    <property type="term" value="F:ATP hydrolysis activity"/>
    <property type="evidence" value="ECO:0007669"/>
    <property type="project" value="InterPro"/>
</dbReference>
<dbReference type="InterPro" id="IPR011527">
    <property type="entry name" value="ABC1_TM_dom"/>
</dbReference>
<organism evidence="14 15">
    <name type="scientific">Acrobeloides nanus</name>
    <dbReference type="NCBI Taxonomy" id="290746"/>
    <lineage>
        <taxon>Eukaryota</taxon>
        <taxon>Metazoa</taxon>
        <taxon>Ecdysozoa</taxon>
        <taxon>Nematoda</taxon>
        <taxon>Chromadorea</taxon>
        <taxon>Rhabditida</taxon>
        <taxon>Tylenchina</taxon>
        <taxon>Cephalobomorpha</taxon>
        <taxon>Cephaloboidea</taxon>
        <taxon>Cephalobidae</taxon>
        <taxon>Acrobeloides</taxon>
    </lineage>
</organism>
<keyword evidence="4 11" id="KW-0812">Transmembrane</keyword>
<evidence type="ECO:0000256" key="7">
    <source>
        <dbReference type="ARBA" id="ARBA00022840"/>
    </source>
</evidence>
<dbReference type="InterPro" id="IPR003439">
    <property type="entry name" value="ABC_transporter-like_ATP-bd"/>
</dbReference>
<keyword evidence="10" id="KW-0325">Glycoprotein</keyword>
<dbReference type="InterPro" id="IPR036640">
    <property type="entry name" value="ABC1_TM_sf"/>
</dbReference>
<evidence type="ECO:0000256" key="4">
    <source>
        <dbReference type="ARBA" id="ARBA00022692"/>
    </source>
</evidence>
<keyword evidence="8 11" id="KW-1133">Transmembrane helix</keyword>
<dbReference type="Pfam" id="PF00005">
    <property type="entry name" value="ABC_tran"/>
    <property type="match status" value="1"/>
</dbReference>
<evidence type="ECO:0000259" key="12">
    <source>
        <dbReference type="PROSITE" id="PS50893"/>
    </source>
</evidence>
<dbReference type="GO" id="GO:0090374">
    <property type="term" value="P:oligopeptide export from mitochondrion"/>
    <property type="evidence" value="ECO:0007669"/>
    <property type="project" value="TreeGrafter"/>
</dbReference>
<proteinExistence type="inferred from homology"/>
<dbReference type="FunFam" id="3.40.50.300:FF:000240">
    <property type="entry name" value="ABC transporter B family member 20"/>
    <property type="match status" value="1"/>
</dbReference>
<feature type="transmembrane region" description="Helical" evidence="11">
    <location>
        <begin position="108"/>
        <end position="130"/>
    </location>
</feature>
<dbReference type="SUPFAM" id="SSF52540">
    <property type="entry name" value="P-loop containing nucleoside triphosphate hydrolases"/>
    <property type="match status" value="1"/>
</dbReference>
<feature type="transmembrane region" description="Helical" evidence="11">
    <location>
        <begin position="184"/>
        <end position="205"/>
    </location>
</feature>
<dbReference type="PROSITE" id="PS50929">
    <property type="entry name" value="ABC_TM1F"/>
    <property type="match status" value="1"/>
</dbReference>
<keyword evidence="14" id="KW-1185">Reference proteome</keyword>
<evidence type="ECO:0000256" key="5">
    <source>
        <dbReference type="ARBA" id="ARBA00022737"/>
    </source>
</evidence>
<evidence type="ECO:0000256" key="9">
    <source>
        <dbReference type="ARBA" id="ARBA00023136"/>
    </source>
</evidence>
<evidence type="ECO:0000313" key="15">
    <source>
        <dbReference type="WBParaSite" id="ACRNAN_Path_145.g508.t1"/>
    </source>
</evidence>
<feature type="domain" description="ABC transmembrane type-1" evidence="13">
    <location>
        <begin position="39"/>
        <end position="314"/>
    </location>
</feature>
<name>A0A914C0N8_9BILA</name>
<dbReference type="Proteomes" id="UP000887540">
    <property type="component" value="Unplaced"/>
</dbReference>
<keyword evidence="3" id="KW-0813">Transport</keyword>
<feature type="domain" description="ABC transporter" evidence="12">
    <location>
        <begin position="434"/>
        <end position="670"/>
    </location>
</feature>
<dbReference type="PROSITE" id="PS50893">
    <property type="entry name" value="ABC_TRANSPORTER_2"/>
    <property type="match status" value="1"/>
</dbReference>
<dbReference type="CDD" id="cd03249">
    <property type="entry name" value="ABC_MTABC3_MDL1_MDL2"/>
    <property type="match status" value="1"/>
</dbReference>
<dbReference type="AlphaFoldDB" id="A0A914C0N8"/>
<reference evidence="15" key="1">
    <citation type="submission" date="2022-11" db="UniProtKB">
        <authorList>
            <consortium name="WormBaseParasite"/>
        </authorList>
    </citation>
    <scope>IDENTIFICATION</scope>
</reference>
<dbReference type="Gene3D" id="3.40.50.300">
    <property type="entry name" value="P-loop containing nucleotide triphosphate hydrolases"/>
    <property type="match status" value="1"/>
</dbReference>
<dbReference type="InterPro" id="IPR003593">
    <property type="entry name" value="AAA+_ATPase"/>
</dbReference>
<dbReference type="InterPro" id="IPR039421">
    <property type="entry name" value="Type_1_exporter"/>
</dbReference>
<protein>
    <submittedName>
        <fullName evidence="15">Uncharacterized protein</fullName>
    </submittedName>
</protein>
<comment type="similarity">
    <text evidence="2">Belongs to the ABC transporter superfamily. ABCB family. Multidrug resistance exporter (TC 3.A.1.201) subfamily.</text>
</comment>
<keyword evidence="7" id="KW-0067">ATP-binding</keyword>
<dbReference type="SMART" id="SM00382">
    <property type="entry name" value="AAA"/>
    <property type="match status" value="1"/>
</dbReference>
<sequence length="816" mass="91789">MADEKVEEQRPVKDKKGGILKTITTLYSFADGVDIQLMIIGLLFSLVQAILPPITWWVMGEFYTDTVTLTKLYENYAENPDTNEMLDPDFNTTLINTHQDVDQKSMKVFIAMLCMSISMFIAAFFQRLAWEVSGIRQIFRTKKAYINKLLNMDVAWLESRHSGQVASMLHDRADSIYHGIADHFPMVVFTICYLVVAISTCFYISWDVTLVLLIIFPVLIISRIIFSKWFSKTTEDEVKLQNKIANLVQETFSCIRTVISFGAQRCSIAKYERLANEHSILTEQRLRASSVYDALAQVLLTELIFTIALCYGIYSMRGEQAGQLAALAINFLYMCVNSICIGFHLNGVNKAQQHALEMKSIMDEAPLIESDMEEKKKLHAYTNAVHVSTHSLDKIHSSNGTLNGSSTEPKPPCYQYSLSSNGTPKLKPKGNGALQFKDVRFSYPSRPDVEVIRGINFEIKAGEHLAVVGPSGSGKSTLTALILRFYDPNGGAIYLDGENLKNKNPDDIRSQIGLVSQEPVLFDGTISDNIRYGRLDATQNDINDAARKSEAWNFIFSLKDGMSTRVGDRGTQLSGGQKQRVAIARAVIRNPSVIIFDEATSALDTKHEGEVQKAIDAARQGVTTITIAHRLTTVKKADRIIVLDGGLIVEEGTYEELISNLDGRFHKMYMDQRLDALKDVFPQKPTIPAKMSVGPFDRPDMALDSEAQLRSWARRSLGEKMWKNIGRSYSVKSVDRKKLALPVMSKKRVKLDHTFTANVMEVALEDERSLDDDISKKQKLFSLMNRMDYESSKEIQKVWSLIAEMRVEARLLNPHG</sequence>
<evidence type="ECO:0000259" key="13">
    <source>
        <dbReference type="PROSITE" id="PS50929"/>
    </source>
</evidence>
<dbReference type="InterPro" id="IPR017871">
    <property type="entry name" value="ABC_transporter-like_CS"/>
</dbReference>
<evidence type="ECO:0000256" key="11">
    <source>
        <dbReference type="SAM" id="Phobius"/>
    </source>
</evidence>
<evidence type="ECO:0000256" key="10">
    <source>
        <dbReference type="ARBA" id="ARBA00023180"/>
    </source>
</evidence>
<accession>A0A914C0N8</accession>
<evidence type="ECO:0000256" key="3">
    <source>
        <dbReference type="ARBA" id="ARBA00022448"/>
    </source>
</evidence>
<dbReference type="GO" id="GO:0015421">
    <property type="term" value="F:ABC-type oligopeptide transporter activity"/>
    <property type="evidence" value="ECO:0007669"/>
    <property type="project" value="TreeGrafter"/>
</dbReference>
<dbReference type="InterPro" id="IPR027417">
    <property type="entry name" value="P-loop_NTPase"/>
</dbReference>
<keyword evidence="9 11" id="KW-0472">Membrane</keyword>
<dbReference type="GO" id="GO:0005524">
    <property type="term" value="F:ATP binding"/>
    <property type="evidence" value="ECO:0007669"/>
    <property type="project" value="UniProtKB-KW"/>
</dbReference>
<keyword evidence="6" id="KW-0547">Nucleotide-binding</keyword>
<feature type="transmembrane region" description="Helical" evidence="11">
    <location>
        <begin position="37"/>
        <end position="59"/>
    </location>
</feature>
<feature type="transmembrane region" description="Helical" evidence="11">
    <location>
        <begin position="294"/>
        <end position="314"/>
    </location>
</feature>
<evidence type="ECO:0000256" key="8">
    <source>
        <dbReference type="ARBA" id="ARBA00022989"/>
    </source>
</evidence>